<keyword evidence="2" id="KW-1185">Reference proteome</keyword>
<name>V8CCW6_9HELI</name>
<sequence length="131" mass="15703">MLEITIKDILLLLITIFASFWIARKIFIQSATVQIEFSMTQKIENYLDCVANKKSEQNDIMLAKYKILTALDLYYKYYKRRYLNKKIVDENNAMYKEIIDDNMDIIKENKEIFNNIYEYIKQKSFNLKKGG</sequence>
<organism evidence="1 2">
    <name type="scientific">Helicobacter macacae MIT 99-5501</name>
    <dbReference type="NCBI Taxonomy" id="1357400"/>
    <lineage>
        <taxon>Bacteria</taxon>
        <taxon>Pseudomonadati</taxon>
        <taxon>Campylobacterota</taxon>
        <taxon>Epsilonproteobacteria</taxon>
        <taxon>Campylobacterales</taxon>
        <taxon>Helicobacteraceae</taxon>
        <taxon>Helicobacter</taxon>
    </lineage>
</organism>
<proteinExistence type="predicted"/>
<dbReference type="AlphaFoldDB" id="V8CCW6"/>
<dbReference type="EMBL" id="AZJI01000001">
    <property type="protein sequence ID" value="ETD24865.1"/>
    <property type="molecule type" value="Genomic_DNA"/>
</dbReference>
<dbReference type="Proteomes" id="UP000018731">
    <property type="component" value="Unassembled WGS sequence"/>
</dbReference>
<comment type="caution">
    <text evidence="1">The sequence shown here is derived from an EMBL/GenBank/DDBJ whole genome shotgun (WGS) entry which is preliminary data.</text>
</comment>
<accession>V8CCW6</accession>
<protein>
    <submittedName>
        <fullName evidence="1">Uncharacterized protein</fullName>
    </submittedName>
</protein>
<evidence type="ECO:0000313" key="1">
    <source>
        <dbReference type="EMBL" id="ETD24865.1"/>
    </source>
</evidence>
<dbReference type="HOGENOM" id="CLU_1924666_0_0_7"/>
<gene>
    <name evidence="1" type="ORF">HMPREF2086_00199</name>
</gene>
<dbReference type="STRING" id="1357400.HMPREF2086_00199"/>
<reference evidence="1 2" key="1">
    <citation type="journal article" date="2014" name="Genome Announc.">
        <title>Draft genome sequences of six enterohepatic helicobacter species isolated from humans and one from rhesus macaques.</title>
        <authorList>
            <person name="Shen Z."/>
            <person name="Sheh A."/>
            <person name="Young S.K."/>
            <person name="Abouelliel A."/>
            <person name="Ward D.V."/>
            <person name="Earl A.M."/>
            <person name="Fox J.G."/>
        </authorList>
    </citation>
    <scope>NUCLEOTIDE SEQUENCE [LARGE SCALE GENOMIC DNA]</scope>
    <source>
        <strain evidence="1 2">MIT 99-5501</strain>
    </source>
</reference>
<evidence type="ECO:0000313" key="2">
    <source>
        <dbReference type="Proteomes" id="UP000018731"/>
    </source>
</evidence>
<dbReference type="RefSeq" id="WP_023926867.1">
    <property type="nucleotide sequence ID" value="NZ_KI669454.1"/>
</dbReference>